<dbReference type="AlphaFoldDB" id="A0A942YMU2"/>
<dbReference type="InterPro" id="IPR004360">
    <property type="entry name" value="Glyas_Fos-R_dOase_dom"/>
</dbReference>
<evidence type="ECO:0000313" key="3">
    <source>
        <dbReference type="Proteomes" id="UP000682713"/>
    </source>
</evidence>
<dbReference type="SUPFAM" id="SSF54593">
    <property type="entry name" value="Glyoxalase/Bleomycin resistance protein/Dihydroxybiphenyl dioxygenase"/>
    <property type="match status" value="1"/>
</dbReference>
<dbReference type="PANTHER" id="PTHR36503:SF3">
    <property type="entry name" value="BLR0126 PROTEIN"/>
    <property type="match status" value="1"/>
</dbReference>
<dbReference type="PROSITE" id="PS51819">
    <property type="entry name" value="VOC"/>
    <property type="match status" value="1"/>
</dbReference>
<name>A0A942YMU2_9BACI</name>
<dbReference type="RefSeq" id="WP_213111569.1">
    <property type="nucleotide sequence ID" value="NZ_JAGYPJ010000001.1"/>
</dbReference>
<dbReference type="CDD" id="cd06587">
    <property type="entry name" value="VOC"/>
    <property type="match status" value="1"/>
</dbReference>
<dbReference type="InterPro" id="IPR029068">
    <property type="entry name" value="Glyas_Bleomycin-R_OHBP_Dase"/>
</dbReference>
<comment type="caution">
    <text evidence="2">The sequence shown here is derived from an EMBL/GenBank/DDBJ whole genome shotgun (WGS) entry which is preliminary data.</text>
</comment>
<dbReference type="PANTHER" id="PTHR36503">
    <property type="entry name" value="BLR2520 PROTEIN"/>
    <property type="match status" value="1"/>
</dbReference>
<reference evidence="2 3" key="1">
    <citation type="submission" date="2021-05" db="EMBL/GenBank/DDBJ databases">
        <title>Novel Bacillus species.</title>
        <authorList>
            <person name="Liu G."/>
        </authorList>
    </citation>
    <scope>NUCLEOTIDE SEQUENCE [LARGE SCALE GENOMIC DNA]</scope>
    <source>
        <strain evidence="2 3">FJAT-49732</strain>
    </source>
</reference>
<dbReference type="Proteomes" id="UP000682713">
    <property type="component" value="Unassembled WGS sequence"/>
</dbReference>
<evidence type="ECO:0000259" key="1">
    <source>
        <dbReference type="PROSITE" id="PS51819"/>
    </source>
</evidence>
<gene>
    <name evidence="2" type="ORF">KHA93_15535</name>
</gene>
<dbReference type="InterPro" id="IPR037523">
    <property type="entry name" value="VOC_core"/>
</dbReference>
<evidence type="ECO:0000313" key="2">
    <source>
        <dbReference type="EMBL" id="MBS4201050.1"/>
    </source>
</evidence>
<accession>A0A942YMU2</accession>
<sequence>MIENILYNTVPVKDIPKSIKWYTDVLGFQFIWHSEEEKLAQVNLPSGQMLFLSETNDHTNANFTKNGVPKSVVGFQAKQIEQLYEHLKVHGVQVEEIVHDEIGGYKFLDFFDPDGNMLNVECDA</sequence>
<dbReference type="Gene3D" id="3.10.180.10">
    <property type="entry name" value="2,3-Dihydroxybiphenyl 1,2-Dioxygenase, domain 1"/>
    <property type="match status" value="1"/>
</dbReference>
<organism evidence="2 3">
    <name type="scientific">Lederbergia citrisecunda</name>
    <dbReference type="NCBI Taxonomy" id="2833583"/>
    <lineage>
        <taxon>Bacteria</taxon>
        <taxon>Bacillati</taxon>
        <taxon>Bacillota</taxon>
        <taxon>Bacilli</taxon>
        <taxon>Bacillales</taxon>
        <taxon>Bacillaceae</taxon>
        <taxon>Lederbergia</taxon>
    </lineage>
</organism>
<dbReference type="Pfam" id="PF00903">
    <property type="entry name" value="Glyoxalase"/>
    <property type="match status" value="1"/>
</dbReference>
<keyword evidence="3" id="KW-1185">Reference proteome</keyword>
<feature type="domain" description="VOC" evidence="1">
    <location>
        <begin position="4"/>
        <end position="123"/>
    </location>
</feature>
<dbReference type="EMBL" id="JAGYPJ010000001">
    <property type="protein sequence ID" value="MBS4201050.1"/>
    <property type="molecule type" value="Genomic_DNA"/>
</dbReference>
<protein>
    <submittedName>
        <fullName evidence="2">VOC family protein</fullName>
    </submittedName>
</protein>
<proteinExistence type="predicted"/>